<dbReference type="GO" id="GO:0016811">
    <property type="term" value="F:hydrolase activity, acting on carbon-nitrogen (but not peptide) bonds, in linear amides"/>
    <property type="evidence" value="ECO:0007669"/>
    <property type="project" value="TreeGrafter"/>
</dbReference>
<accession>A0A402ATS1</accession>
<dbReference type="Gene3D" id="3.60.110.10">
    <property type="entry name" value="Carbon-nitrogen hydrolase"/>
    <property type="match status" value="1"/>
</dbReference>
<organism evidence="3 4">
    <name type="scientific">Dictyobacter kobayashii</name>
    <dbReference type="NCBI Taxonomy" id="2014872"/>
    <lineage>
        <taxon>Bacteria</taxon>
        <taxon>Bacillati</taxon>
        <taxon>Chloroflexota</taxon>
        <taxon>Ktedonobacteria</taxon>
        <taxon>Ktedonobacterales</taxon>
        <taxon>Dictyobacteraceae</taxon>
        <taxon>Dictyobacter</taxon>
    </lineage>
</organism>
<dbReference type="EMBL" id="BIFS01000002">
    <property type="protein sequence ID" value="GCE22423.1"/>
    <property type="molecule type" value="Genomic_DNA"/>
</dbReference>
<keyword evidence="3" id="KW-0449">Lipoprotein</keyword>
<gene>
    <name evidence="3" type="ORF">KDK_62230</name>
</gene>
<dbReference type="InterPro" id="IPR036526">
    <property type="entry name" value="C-N_Hydrolase_sf"/>
</dbReference>
<proteinExistence type="predicted"/>
<evidence type="ECO:0000313" key="3">
    <source>
        <dbReference type="EMBL" id="GCE22423.1"/>
    </source>
</evidence>
<dbReference type="Proteomes" id="UP000287188">
    <property type="component" value="Unassembled WGS sequence"/>
</dbReference>
<dbReference type="SUPFAM" id="SSF56317">
    <property type="entry name" value="Carbon-nitrogen hydrolase"/>
    <property type="match status" value="1"/>
</dbReference>
<evidence type="ECO:0000259" key="2">
    <source>
        <dbReference type="PROSITE" id="PS50263"/>
    </source>
</evidence>
<keyword evidence="3" id="KW-0808">Transferase</keyword>
<protein>
    <submittedName>
        <fullName evidence="3">Apolipoprotein N-acyltransferase</fullName>
    </submittedName>
</protein>
<evidence type="ECO:0000256" key="1">
    <source>
        <dbReference type="ARBA" id="ARBA00022801"/>
    </source>
</evidence>
<keyword evidence="4" id="KW-1185">Reference proteome</keyword>
<name>A0A402ATS1_9CHLR</name>
<keyword evidence="1" id="KW-0378">Hydrolase</keyword>
<dbReference type="AlphaFoldDB" id="A0A402ATS1"/>
<dbReference type="GO" id="GO:0016746">
    <property type="term" value="F:acyltransferase activity"/>
    <property type="evidence" value="ECO:0007669"/>
    <property type="project" value="UniProtKB-KW"/>
</dbReference>
<dbReference type="PROSITE" id="PS50263">
    <property type="entry name" value="CN_HYDROLASE"/>
    <property type="match status" value="1"/>
</dbReference>
<keyword evidence="3" id="KW-0012">Acyltransferase</keyword>
<dbReference type="Pfam" id="PF00795">
    <property type="entry name" value="CN_hydrolase"/>
    <property type="match status" value="1"/>
</dbReference>
<dbReference type="InterPro" id="IPR003010">
    <property type="entry name" value="C-N_Hydrolase"/>
</dbReference>
<dbReference type="RefSeq" id="WP_126555228.1">
    <property type="nucleotide sequence ID" value="NZ_BIFS01000002.1"/>
</dbReference>
<comment type="caution">
    <text evidence="3">The sequence shown here is derived from an EMBL/GenBank/DDBJ whole genome shotgun (WGS) entry which is preliminary data.</text>
</comment>
<dbReference type="PANTHER" id="PTHR43674">
    <property type="entry name" value="NITRILASE C965.09-RELATED"/>
    <property type="match status" value="1"/>
</dbReference>
<dbReference type="CDD" id="cd07197">
    <property type="entry name" value="nitrilase"/>
    <property type="match status" value="1"/>
</dbReference>
<dbReference type="InterPro" id="IPR050345">
    <property type="entry name" value="Aliph_Amidase/BUP"/>
</dbReference>
<feature type="domain" description="CN hydrolase" evidence="2">
    <location>
        <begin position="3"/>
        <end position="262"/>
    </location>
</feature>
<dbReference type="OrthoDB" id="9811121at2"/>
<sequence>MVVHTVATVSMQVSFDMQQNLAKYLSYMDQAAKIGADLLVLPEQSLQGYLHNIAELRMDSLEYQYAHAEPVPAGPSTQRLIKEAQQRNLYVIWGMTEVDLEDGPDVLYNTAVLVGPEGYIGKYRKVHQPLDELHIYWPGNEWPVFETRLGRLGLLICYDKQFPEAARELTLRGAQLLVMPTAWALTCVGGDPDPAQDYQTYIYDLFELTRAAENQLWFISSNQYGRCGDHDYLGRSRIIAPTGRPVAEILYEEGMVSAQIDILDGIVRGRTTQSLGYNALRDRRPETYTALTAPRAPRVRR</sequence>
<reference evidence="4" key="1">
    <citation type="submission" date="2018-12" db="EMBL/GenBank/DDBJ databases">
        <title>Tengunoibacter tsumagoiensis gen. nov., sp. nov., Dictyobacter kobayashii sp. nov., D. alpinus sp. nov., and D. joshuensis sp. nov. and description of Dictyobacteraceae fam. nov. within the order Ktedonobacterales isolated from Tengu-no-mugimeshi.</title>
        <authorList>
            <person name="Wang C.M."/>
            <person name="Zheng Y."/>
            <person name="Sakai Y."/>
            <person name="Toyoda A."/>
            <person name="Minakuchi Y."/>
            <person name="Abe K."/>
            <person name="Yokota A."/>
            <person name="Yabe S."/>
        </authorList>
    </citation>
    <scope>NUCLEOTIDE SEQUENCE [LARGE SCALE GENOMIC DNA]</scope>
    <source>
        <strain evidence="4">Uno11</strain>
    </source>
</reference>
<evidence type="ECO:0000313" key="4">
    <source>
        <dbReference type="Proteomes" id="UP000287188"/>
    </source>
</evidence>
<dbReference type="PANTHER" id="PTHR43674:SF16">
    <property type="entry name" value="CARBON-NITROGEN FAMILY, PUTATIVE (AFU_ORTHOLOGUE AFUA_5G02350)-RELATED"/>
    <property type="match status" value="1"/>
</dbReference>